<dbReference type="InterPro" id="IPR053016">
    <property type="entry name" value="CTF18-RFC_complex"/>
</dbReference>
<dbReference type="EMBL" id="GBHO01045361">
    <property type="protein sequence ID" value="JAF98242.1"/>
    <property type="molecule type" value="Transcribed_RNA"/>
</dbReference>
<dbReference type="EMBL" id="GBHO01045360">
    <property type="protein sequence ID" value="JAF98243.1"/>
    <property type="molecule type" value="Transcribed_RNA"/>
</dbReference>
<dbReference type="EMBL" id="GBHO01045359">
    <property type="protein sequence ID" value="JAF98244.1"/>
    <property type="molecule type" value="Transcribed_RNA"/>
</dbReference>
<keyword evidence="2" id="KW-0539">Nucleus</keyword>
<comment type="similarity">
    <text evidence="3">Belongs to the activator 1 small subunits family. CTF18 subfamily.</text>
</comment>
<dbReference type="PANTHER" id="PTHR46765:SF1">
    <property type="entry name" value="P-LOOP CONTAINING NUCLEOSIDE TRIPHOSPHATE HYDROLASES SUPERFAMILY PROTEIN"/>
    <property type="match status" value="1"/>
</dbReference>
<dbReference type="GO" id="GO:0005524">
    <property type="term" value="F:ATP binding"/>
    <property type="evidence" value="ECO:0007669"/>
    <property type="project" value="InterPro"/>
</dbReference>
<dbReference type="InterPro" id="IPR003593">
    <property type="entry name" value="AAA+_ATPase"/>
</dbReference>
<feature type="region of interest" description="Disordered" evidence="4">
    <location>
        <begin position="833"/>
        <end position="873"/>
    </location>
</feature>
<dbReference type="InterPro" id="IPR027417">
    <property type="entry name" value="P-loop_NTPase"/>
</dbReference>
<protein>
    <recommendedName>
        <fullName evidence="5">AAA+ ATPase domain-containing protein</fullName>
    </recommendedName>
</protein>
<evidence type="ECO:0000313" key="8">
    <source>
        <dbReference type="EMBL" id="JAF98243.1"/>
    </source>
</evidence>
<dbReference type="SUPFAM" id="SSF52540">
    <property type="entry name" value="P-loop containing nucleoside triphosphate hydrolases"/>
    <property type="match status" value="1"/>
</dbReference>
<evidence type="ECO:0000313" key="9">
    <source>
        <dbReference type="EMBL" id="JAF98244.1"/>
    </source>
</evidence>
<dbReference type="EMBL" id="GBHO01045364">
    <property type="protein sequence ID" value="JAF98239.1"/>
    <property type="molecule type" value="Transcribed_RNA"/>
</dbReference>
<reference evidence="6" key="2">
    <citation type="submission" date="2014-07" db="EMBL/GenBank/DDBJ databases">
        <authorList>
            <person name="Hull J."/>
        </authorList>
    </citation>
    <scope>NUCLEOTIDE SEQUENCE</scope>
</reference>
<dbReference type="SMART" id="SM00382">
    <property type="entry name" value="AAA"/>
    <property type="match status" value="1"/>
</dbReference>
<dbReference type="Gene3D" id="3.40.50.300">
    <property type="entry name" value="P-loop containing nucleotide triphosphate hydrolases"/>
    <property type="match status" value="1"/>
</dbReference>
<organism evidence="6">
    <name type="scientific">Lygus hesperus</name>
    <name type="common">Western plant bug</name>
    <dbReference type="NCBI Taxonomy" id="30085"/>
    <lineage>
        <taxon>Eukaryota</taxon>
        <taxon>Metazoa</taxon>
        <taxon>Ecdysozoa</taxon>
        <taxon>Arthropoda</taxon>
        <taxon>Hexapoda</taxon>
        <taxon>Insecta</taxon>
        <taxon>Pterygota</taxon>
        <taxon>Neoptera</taxon>
        <taxon>Paraneoptera</taxon>
        <taxon>Hemiptera</taxon>
        <taxon>Heteroptera</taxon>
        <taxon>Panheteroptera</taxon>
        <taxon>Cimicomorpha</taxon>
        <taxon>Miridae</taxon>
        <taxon>Mirini</taxon>
        <taxon>Lygus</taxon>
    </lineage>
</organism>
<dbReference type="Gene3D" id="1.10.8.60">
    <property type="match status" value="1"/>
</dbReference>
<evidence type="ECO:0000313" key="6">
    <source>
        <dbReference type="EMBL" id="JAF98239.1"/>
    </source>
</evidence>
<evidence type="ECO:0000256" key="2">
    <source>
        <dbReference type="ARBA" id="ARBA00023242"/>
    </source>
</evidence>
<dbReference type="GO" id="GO:0005634">
    <property type="term" value="C:nucleus"/>
    <property type="evidence" value="ECO:0007669"/>
    <property type="project" value="UniProtKB-SubCell"/>
</dbReference>
<evidence type="ECO:0000313" key="7">
    <source>
        <dbReference type="EMBL" id="JAF98242.1"/>
    </source>
</evidence>
<accession>A0A0A9W048</accession>
<dbReference type="PANTHER" id="PTHR46765">
    <property type="entry name" value="P-LOOP CONTAINING NUCLEOSIDE TRIPHOSPHATE HYDROLASES SUPERFAMILY PROTEIN"/>
    <property type="match status" value="1"/>
</dbReference>
<feature type="compositionally biased region" description="Polar residues" evidence="4">
    <location>
        <begin position="36"/>
        <end position="51"/>
    </location>
</feature>
<proteinExistence type="inferred from homology"/>
<feature type="domain" description="AAA+ ATPase" evidence="5">
    <location>
        <begin position="369"/>
        <end position="505"/>
    </location>
</feature>
<feature type="compositionally biased region" description="Polar residues" evidence="4">
    <location>
        <begin position="87"/>
        <end position="132"/>
    </location>
</feature>
<sequence length="940" mass="106124">MDYPDPDEEYELMHADEFELMNELEEEDFDFPRNIVSKQTPKRQLNFSNCASPPCVAKKPVKINKPTDDDYPSDDDLPNHEVPSPPSRQSNISQSCDSKTRSLSDGPIPTTSRNGSTPSTSTNGLEPSTSSNEPDKFDDDDVVLVSNKRTVSDLFGDITDLELELSSQTKRQKLEEEHVEKEARQDLMIRTIVEQRRKLNEEKSSFRLGREQKVKKLEDCICYGSVPKWPFIPACVKGERVYIRLHTEEKIQKDLKNVECNSRNTGLLGIPYKELHNLAISEVSKKIDKIESKKHVVAEPSAGSKDLWVEKYKPKIYLQLLSDEATNRALLYWLKLWDKVVFNKEPKVLKHGFPGTERRDLLDEHGRPVQKVALLCGPPGLGKTTLAHMIAKQAGYTPIEVNASDDRSPQAFRTHLESATQMKSVMSSNPNPNCLILDEIDGAPQAAVDVLIKYITDKGDSKSKKKKGRGILKRPIICICNDIYVPALRSLRQIAYTIVFPPTSSSRLGERLMEISKMEDLITDLGTMMVLSEKSNNDIRSCLSILQYLKAKSTRITLGQVQSSSAGAKDMQQGLFTVWESVFQIKLSKKGQGASSASKVNQKTSLSGPLSQVLQTVQSYGDYERLTNGVFENYAKVRSTDSPIAPVVKALNWFVFQDLISAHIKTSQNYSLYGYLPWAFVQWHILFASIQKPKLVYPSTAYDVASRIQRNRQVLDFLFSGMSPKLQSYQHRGNLLLDVAPMLVVLITPNVRPVSIQLYTQKEKNELGRVVSVMADYNVNYSQMRTPEGHYNFLLDPNIEELVCFSENPRENITTYTVRQLLSKEVECEKIRRSAAKSSSHGDDSNENKSTTPAELPTKEKAKTPAGLPNHLQKLTPKAIKKKVVEVQAKDFFGRIVEKSLASEKSKAKTDEIVKSDIWFHFKEGYNNAVRKNVYLSDLL</sequence>
<dbReference type="AlphaFoldDB" id="A0A0A9W048"/>
<feature type="region of interest" description="Disordered" evidence="4">
    <location>
        <begin position="36"/>
        <end position="139"/>
    </location>
</feature>
<evidence type="ECO:0000256" key="4">
    <source>
        <dbReference type="SAM" id="MobiDB-lite"/>
    </source>
</evidence>
<dbReference type="GO" id="GO:0016887">
    <property type="term" value="F:ATP hydrolysis activity"/>
    <property type="evidence" value="ECO:0007669"/>
    <property type="project" value="InterPro"/>
</dbReference>
<evidence type="ECO:0000259" key="5">
    <source>
        <dbReference type="SMART" id="SM00382"/>
    </source>
</evidence>
<comment type="subcellular location">
    <subcellularLocation>
        <location evidence="1">Nucleus</location>
    </subcellularLocation>
</comment>
<evidence type="ECO:0000256" key="1">
    <source>
        <dbReference type="ARBA" id="ARBA00004123"/>
    </source>
</evidence>
<gene>
    <name evidence="7" type="ORF">CM83_71742</name>
    <name evidence="8" type="ORF">CM83_71743</name>
    <name evidence="9" type="ORF">CM83_71744</name>
    <name evidence="6" type="ORF">CM83_71745</name>
</gene>
<evidence type="ECO:0000256" key="3">
    <source>
        <dbReference type="ARBA" id="ARBA00043975"/>
    </source>
</evidence>
<dbReference type="CDD" id="cd00009">
    <property type="entry name" value="AAA"/>
    <property type="match status" value="1"/>
</dbReference>
<dbReference type="InterPro" id="IPR003959">
    <property type="entry name" value="ATPase_AAA_core"/>
</dbReference>
<dbReference type="Pfam" id="PF00004">
    <property type="entry name" value="AAA"/>
    <property type="match status" value="1"/>
</dbReference>
<name>A0A0A9W048_LYGHE</name>
<reference evidence="6" key="1">
    <citation type="journal article" date="2014" name="PLoS ONE">
        <title>Transcriptome-Based Identification of ABC Transporters in the Western Tarnished Plant Bug Lygus hesperus.</title>
        <authorList>
            <person name="Hull J.J."/>
            <person name="Chaney K."/>
            <person name="Geib S.M."/>
            <person name="Fabrick J.A."/>
            <person name="Brent C.S."/>
            <person name="Walsh D."/>
            <person name="Lavine L.C."/>
        </authorList>
    </citation>
    <scope>NUCLEOTIDE SEQUENCE</scope>
</reference>